<dbReference type="InterPro" id="IPR050640">
    <property type="entry name" value="Bact_2-comp_sensor_kinase"/>
</dbReference>
<keyword evidence="3 7" id="KW-0808">Transferase</keyword>
<dbReference type="PANTHER" id="PTHR34220">
    <property type="entry name" value="SENSOR HISTIDINE KINASE YPDA"/>
    <property type="match status" value="1"/>
</dbReference>
<evidence type="ECO:0000256" key="4">
    <source>
        <dbReference type="ARBA" id="ARBA00022777"/>
    </source>
</evidence>
<keyword evidence="2" id="KW-0597">Phosphoprotein</keyword>
<dbReference type="Gene3D" id="6.10.340.10">
    <property type="match status" value="1"/>
</dbReference>
<dbReference type="InterPro" id="IPR010559">
    <property type="entry name" value="Sig_transdc_His_kin_internal"/>
</dbReference>
<reference evidence="7 8" key="1">
    <citation type="submission" date="2024-02" db="EMBL/GenBank/DDBJ databases">
        <title>Bacterial strain from lacustrine sediment.</title>
        <authorList>
            <person name="Petit C."/>
            <person name="Fadhlaoui K."/>
        </authorList>
    </citation>
    <scope>NUCLEOTIDE SEQUENCE [LARGE SCALE GENOMIC DNA]</scope>
    <source>
        <strain evidence="7 8">IPX-CK</strain>
    </source>
</reference>
<evidence type="ECO:0000256" key="1">
    <source>
        <dbReference type="ARBA" id="ARBA00004370"/>
    </source>
</evidence>
<dbReference type="GO" id="GO:0004673">
    <property type="term" value="F:protein histidine kinase activity"/>
    <property type="evidence" value="ECO:0007669"/>
    <property type="project" value="UniProtKB-EC"/>
</dbReference>
<comment type="subcellular location">
    <subcellularLocation>
        <location evidence="1">Membrane</location>
    </subcellularLocation>
</comment>
<evidence type="ECO:0000313" key="8">
    <source>
        <dbReference type="Proteomes" id="UP001451571"/>
    </source>
</evidence>
<organism evidence="7 8">
    <name type="scientific">Kineothrix sedimenti</name>
    <dbReference type="NCBI Taxonomy" id="3123317"/>
    <lineage>
        <taxon>Bacteria</taxon>
        <taxon>Bacillati</taxon>
        <taxon>Bacillota</taxon>
        <taxon>Clostridia</taxon>
        <taxon>Lachnospirales</taxon>
        <taxon>Lachnospiraceae</taxon>
        <taxon>Kineothrix</taxon>
    </lineage>
</organism>
<dbReference type="Pfam" id="PF02518">
    <property type="entry name" value="HATPase_c"/>
    <property type="match status" value="1"/>
</dbReference>
<keyword evidence="5" id="KW-0472">Membrane</keyword>
<gene>
    <name evidence="7" type="ORF">V6984_05170</name>
</gene>
<dbReference type="InterPro" id="IPR003660">
    <property type="entry name" value="HAMP_dom"/>
</dbReference>
<keyword evidence="5" id="KW-1133">Transmembrane helix</keyword>
<evidence type="ECO:0000313" key="7">
    <source>
        <dbReference type="EMBL" id="XAH75155.1"/>
    </source>
</evidence>
<evidence type="ECO:0000259" key="6">
    <source>
        <dbReference type="PROSITE" id="PS50885"/>
    </source>
</evidence>
<feature type="transmembrane region" description="Helical" evidence="5">
    <location>
        <begin position="21"/>
        <end position="43"/>
    </location>
</feature>
<dbReference type="SMART" id="SM00387">
    <property type="entry name" value="HATPase_c"/>
    <property type="match status" value="1"/>
</dbReference>
<feature type="domain" description="HAMP" evidence="6">
    <location>
        <begin position="307"/>
        <end position="360"/>
    </location>
</feature>
<dbReference type="Gene3D" id="3.30.450.20">
    <property type="entry name" value="PAS domain"/>
    <property type="match status" value="2"/>
</dbReference>
<sequence>MKKEWQKPEKENILNRVSLSAIMTALVVAIVFFATFLALLIFVELFQRSMEQNAIISSEQAIVQVQNTITNYTEDIQEVMNMIEDNITKDEMPRNEYFRNLLEIRSDIVAITIYNENGDMERCWTEGYKLKDKIMKNLSFVSFEGEDGKLNISSPHVESLFVNNYPWVVTISQILQDGQGKDIRIAMDIRFSSIANYVDEVGIGQHGYCFIMDEAGNIIYHPQQQLIYSGLKNEDTKELMKDEDGSYIKSNMIYTIHTLENSDWRIVGISFVDEMVSTRVQNMIRIVLALVVLVLFTAAICGILFSRLITMPAKRLSEAMGEFETNTENFDFQPVNGTVEIVALSDSFAHMVIQIQNLMEQVREEELSLRKTELSALQAQINPHFLYNTLDSIAWMCEEERNKEAVEMVTALARLFRISISRGHELITLEKELQHSQSYLNIQKFRYEDQFTYDFDVDEECLQYYCNKITLQPIIENAIYHGLDPAEEGHIQIGIHDKGDAILLCVEDNGVGMTEEECAEILNREAKDRTGIGIKNVNDRIHIYFGKKYGLRITSVLDVGTRVEIWIPKILEGEYESK</sequence>
<proteinExistence type="predicted"/>
<keyword evidence="4 7" id="KW-0418">Kinase</keyword>
<dbReference type="CDD" id="cd12912">
    <property type="entry name" value="PDC2_MCP_like"/>
    <property type="match status" value="1"/>
</dbReference>
<dbReference type="Pfam" id="PF06580">
    <property type="entry name" value="His_kinase"/>
    <property type="match status" value="1"/>
</dbReference>
<keyword evidence="5" id="KW-0812">Transmembrane</keyword>
<dbReference type="InterPro" id="IPR036890">
    <property type="entry name" value="HATPase_C_sf"/>
</dbReference>
<evidence type="ECO:0000256" key="3">
    <source>
        <dbReference type="ARBA" id="ARBA00022679"/>
    </source>
</evidence>
<dbReference type="EMBL" id="CP146256">
    <property type="protein sequence ID" value="XAH75155.1"/>
    <property type="molecule type" value="Genomic_DNA"/>
</dbReference>
<accession>A0ABZ3F0I5</accession>
<dbReference type="EC" id="2.7.13.3" evidence="7"/>
<dbReference type="InterPro" id="IPR003594">
    <property type="entry name" value="HATPase_dom"/>
</dbReference>
<name>A0ABZ3F0I5_9FIRM</name>
<protein>
    <submittedName>
        <fullName evidence="7">Sensor histidine kinase</fullName>
        <ecNumber evidence="7">2.7.13.3</ecNumber>
    </submittedName>
</protein>
<dbReference type="RefSeq" id="WP_342758718.1">
    <property type="nucleotide sequence ID" value="NZ_CP146256.1"/>
</dbReference>
<evidence type="ECO:0000256" key="2">
    <source>
        <dbReference type="ARBA" id="ARBA00022553"/>
    </source>
</evidence>
<dbReference type="Gene3D" id="3.30.565.10">
    <property type="entry name" value="Histidine kinase-like ATPase, C-terminal domain"/>
    <property type="match status" value="1"/>
</dbReference>
<dbReference type="Proteomes" id="UP001451571">
    <property type="component" value="Chromosome"/>
</dbReference>
<feature type="transmembrane region" description="Helical" evidence="5">
    <location>
        <begin position="283"/>
        <end position="305"/>
    </location>
</feature>
<dbReference type="PROSITE" id="PS50885">
    <property type="entry name" value="HAMP"/>
    <property type="match status" value="1"/>
</dbReference>
<evidence type="ECO:0000256" key="5">
    <source>
        <dbReference type="SAM" id="Phobius"/>
    </source>
</evidence>
<dbReference type="SUPFAM" id="SSF55874">
    <property type="entry name" value="ATPase domain of HSP90 chaperone/DNA topoisomerase II/histidine kinase"/>
    <property type="match status" value="1"/>
</dbReference>
<keyword evidence="8" id="KW-1185">Reference proteome</keyword>
<dbReference type="PANTHER" id="PTHR34220:SF7">
    <property type="entry name" value="SENSOR HISTIDINE KINASE YPDA"/>
    <property type="match status" value="1"/>
</dbReference>